<evidence type="ECO:0000313" key="1">
    <source>
        <dbReference type="Proteomes" id="UP000887576"/>
    </source>
</evidence>
<organism evidence="1 2">
    <name type="scientific">Panagrolaimus sp. JU765</name>
    <dbReference type="NCBI Taxonomy" id="591449"/>
    <lineage>
        <taxon>Eukaryota</taxon>
        <taxon>Metazoa</taxon>
        <taxon>Ecdysozoa</taxon>
        <taxon>Nematoda</taxon>
        <taxon>Chromadorea</taxon>
        <taxon>Rhabditida</taxon>
        <taxon>Tylenchina</taxon>
        <taxon>Panagrolaimomorpha</taxon>
        <taxon>Panagrolaimoidea</taxon>
        <taxon>Panagrolaimidae</taxon>
        <taxon>Panagrolaimus</taxon>
    </lineage>
</organism>
<name>A0AC34RP86_9BILA</name>
<proteinExistence type="predicted"/>
<evidence type="ECO:0000313" key="2">
    <source>
        <dbReference type="WBParaSite" id="JU765_v2.g8871.t1"/>
    </source>
</evidence>
<dbReference type="WBParaSite" id="JU765_v2.g8871.t1">
    <property type="protein sequence ID" value="JU765_v2.g8871.t1"/>
    <property type="gene ID" value="JU765_v2.g8871"/>
</dbReference>
<protein>
    <submittedName>
        <fullName evidence="2">NADH dehydrogenase subunit 6</fullName>
    </submittedName>
</protein>
<accession>A0AC34RP86</accession>
<sequence>MQLLLLIITAAGLGFSLYIAGVHVYIQINPFSKFYTHYYQKKYRIPFYIITLTLLLVGLSQPVYRHKEPFEKFKADVLQTAPELQYFFDNEPSIYGYSRAIGSDMMRFFYILIGIMVILVLSLTAFALNYVRMLKKAAESQFFSKSTLKMQVRFGAN</sequence>
<dbReference type="Proteomes" id="UP000887576">
    <property type="component" value="Unplaced"/>
</dbReference>
<reference evidence="2" key="1">
    <citation type="submission" date="2022-11" db="UniProtKB">
        <authorList>
            <consortium name="WormBaseParasite"/>
        </authorList>
    </citation>
    <scope>IDENTIFICATION</scope>
</reference>